<dbReference type="RefSeq" id="WP_166402251.1">
    <property type="nucleotide sequence ID" value="NZ_JAANHS010000003.1"/>
</dbReference>
<reference evidence="3 4" key="1">
    <citation type="journal article" date="2022" name="Microorganisms">
        <title>Genome Sequence and Characterization of a Xanthorhodopsin-Containing, Aerobic Anoxygenic Phototrophic Rhodobacter Species, Isolated from Mesophilic Conditions at Yellowstone National Park.</title>
        <authorList>
            <person name="Kyndt J.A."/>
            <person name="Robertson S."/>
            <person name="Shoffstall I.B."/>
            <person name="Ramaley R.F."/>
            <person name="Meyer T.E."/>
        </authorList>
    </citation>
    <scope>NUCLEOTIDE SEQUENCE [LARGE SCALE GENOMIC DNA]</scope>
    <source>
        <strain evidence="3 4">M37P</strain>
    </source>
</reference>
<evidence type="ECO:0000259" key="2">
    <source>
        <dbReference type="Pfam" id="PF00892"/>
    </source>
</evidence>
<gene>
    <name evidence="3" type="ORF">G8O29_05540</name>
</gene>
<sequence>MLALAFGLVAAGLWAVHDLLARKLSQGAPLLAILVVVLAAGTLGLLPVALALGGWDRMTGPALAMAVLSGLSFALAIGGLYKAFSLAPVRVVSPVVGAYPLLTLLIAAAQGRPVSGGHWLAVAAIVLGIAVVALAARDDAPEGYAAAPGVAMGWAGFAAAGFAATFALAQEATRLGAELPAILVGRVVALLAMLGLFLWQRGSLAPQRGQLGVLALMGLLDALALGLVTASGGLPRAEYAAVASSLFGVLTVLLAAWFLREKVRAVQWLGIACVFGGIAALGLLGT</sequence>
<protein>
    <submittedName>
        <fullName evidence="3">DMT family transporter</fullName>
    </submittedName>
</protein>
<feature type="transmembrane region" description="Helical" evidence="1">
    <location>
        <begin position="62"/>
        <end position="81"/>
    </location>
</feature>
<feature type="transmembrane region" description="Helical" evidence="1">
    <location>
        <begin position="265"/>
        <end position="284"/>
    </location>
</feature>
<dbReference type="SUPFAM" id="SSF103481">
    <property type="entry name" value="Multidrug resistance efflux transporter EmrE"/>
    <property type="match status" value="2"/>
</dbReference>
<evidence type="ECO:0000256" key="1">
    <source>
        <dbReference type="SAM" id="Phobius"/>
    </source>
</evidence>
<feature type="transmembrane region" description="Helical" evidence="1">
    <location>
        <begin position="211"/>
        <end position="232"/>
    </location>
</feature>
<feature type="transmembrane region" description="Helical" evidence="1">
    <location>
        <begin position="181"/>
        <end position="199"/>
    </location>
</feature>
<evidence type="ECO:0000313" key="4">
    <source>
        <dbReference type="Proteomes" id="UP001515660"/>
    </source>
</evidence>
<evidence type="ECO:0000313" key="3">
    <source>
        <dbReference type="EMBL" id="NHB76206.1"/>
    </source>
</evidence>
<keyword evidence="4" id="KW-1185">Reference proteome</keyword>
<dbReference type="InterPro" id="IPR000620">
    <property type="entry name" value="EamA_dom"/>
</dbReference>
<name>A0ABX0G536_9RHOB</name>
<feature type="transmembrane region" description="Helical" evidence="1">
    <location>
        <begin position="87"/>
        <end position="107"/>
    </location>
</feature>
<accession>A0ABX0G536</accession>
<proteinExistence type="predicted"/>
<dbReference type="InterPro" id="IPR037185">
    <property type="entry name" value="EmrE-like"/>
</dbReference>
<feature type="domain" description="EamA" evidence="2">
    <location>
        <begin position="2"/>
        <end position="133"/>
    </location>
</feature>
<keyword evidence="1" id="KW-1133">Transmembrane helix</keyword>
<keyword evidence="1" id="KW-0812">Transmembrane</keyword>
<feature type="transmembrane region" description="Helical" evidence="1">
    <location>
        <begin position="119"/>
        <end position="137"/>
    </location>
</feature>
<dbReference type="EMBL" id="JAANHS010000003">
    <property type="protein sequence ID" value="NHB76206.1"/>
    <property type="molecule type" value="Genomic_DNA"/>
</dbReference>
<dbReference type="Proteomes" id="UP001515660">
    <property type="component" value="Unassembled WGS sequence"/>
</dbReference>
<comment type="caution">
    <text evidence="3">The sequence shown here is derived from an EMBL/GenBank/DDBJ whole genome shotgun (WGS) entry which is preliminary data.</text>
</comment>
<keyword evidence="1" id="KW-0472">Membrane</keyword>
<feature type="domain" description="EamA" evidence="2">
    <location>
        <begin position="154"/>
        <end position="281"/>
    </location>
</feature>
<feature type="transmembrane region" description="Helical" evidence="1">
    <location>
        <begin position="239"/>
        <end position="259"/>
    </location>
</feature>
<organism evidence="3 4">
    <name type="scientific">Rhodobacter calidifons</name>
    <dbReference type="NCBI Taxonomy" id="2715277"/>
    <lineage>
        <taxon>Bacteria</taxon>
        <taxon>Pseudomonadati</taxon>
        <taxon>Pseudomonadota</taxon>
        <taxon>Alphaproteobacteria</taxon>
        <taxon>Rhodobacterales</taxon>
        <taxon>Rhodobacter group</taxon>
        <taxon>Rhodobacter</taxon>
    </lineage>
</organism>
<dbReference type="Pfam" id="PF00892">
    <property type="entry name" value="EamA"/>
    <property type="match status" value="2"/>
</dbReference>
<feature type="transmembrane region" description="Helical" evidence="1">
    <location>
        <begin position="149"/>
        <end position="169"/>
    </location>
</feature>
<feature type="transmembrane region" description="Helical" evidence="1">
    <location>
        <begin position="31"/>
        <end position="55"/>
    </location>
</feature>